<sequence>MKFILAFSSISSLVFVASASPLDIPPIKKVGVCQYNCDATSVSDMPWNVFQVVAQNFCKEANEGPDVFELTLDSQGFRKLDVDKRTPPPNLGAYFDYGVSLRKNGSSNIKSEGCTQAYNLLQMSEFE</sequence>
<evidence type="ECO:0000313" key="2">
    <source>
        <dbReference type="EMBL" id="KAK2732533.1"/>
    </source>
</evidence>
<organism evidence="2 3">
    <name type="scientific">Colletotrichum kahawae</name>
    <name type="common">Coffee berry disease fungus</name>
    <dbReference type="NCBI Taxonomy" id="34407"/>
    <lineage>
        <taxon>Eukaryota</taxon>
        <taxon>Fungi</taxon>
        <taxon>Dikarya</taxon>
        <taxon>Ascomycota</taxon>
        <taxon>Pezizomycotina</taxon>
        <taxon>Sordariomycetes</taxon>
        <taxon>Hypocreomycetidae</taxon>
        <taxon>Glomerellales</taxon>
        <taxon>Glomerellaceae</taxon>
        <taxon>Colletotrichum</taxon>
        <taxon>Colletotrichum gloeosporioides species complex</taxon>
    </lineage>
</organism>
<dbReference type="EMBL" id="VYYT01000543">
    <property type="protein sequence ID" value="KAK2732533.1"/>
    <property type="molecule type" value="Genomic_DNA"/>
</dbReference>
<evidence type="ECO:0000313" key="3">
    <source>
        <dbReference type="Proteomes" id="UP001281614"/>
    </source>
</evidence>
<feature type="chain" id="PRO_5041900258" evidence="1">
    <location>
        <begin position="20"/>
        <end position="127"/>
    </location>
</feature>
<gene>
    <name evidence="2" type="ORF">CKAH01_08631</name>
</gene>
<proteinExistence type="predicted"/>
<keyword evidence="3" id="KW-1185">Reference proteome</keyword>
<dbReference type="Proteomes" id="UP001281614">
    <property type="component" value="Unassembled WGS sequence"/>
</dbReference>
<comment type="caution">
    <text evidence="2">The sequence shown here is derived from an EMBL/GenBank/DDBJ whole genome shotgun (WGS) entry which is preliminary data.</text>
</comment>
<accession>A0AAE0D062</accession>
<reference evidence="2" key="1">
    <citation type="submission" date="2023-02" db="EMBL/GenBank/DDBJ databases">
        <title>Colletotrichum kahawae CIFC_Que2 genome sequencing and assembly.</title>
        <authorList>
            <person name="Baroncelli R."/>
        </authorList>
    </citation>
    <scope>NUCLEOTIDE SEQUENCE</scope>
    <source>
        <strain evidence="2">CIFC_Que2</strain>
    </source>
</reference>
<protein>
    <submittedName>
        <fullName evidence="2">Uncharacterized protein</fullName>
    </submittedName>
</protein>
<name>A0AAE0D062_COLKA</name>
<dbReference type="AlphaFoldDB" id="A0AAE0D062"/>
<evidence type="ECO:0000256" key="1">
    <source>
        <dbReference type="SAM" id="SignalP"/>
    </source>
</evidence>
<keyword evidence="1" id="KW-0732">Signal</keyword>
<feature type="signal peptide" evidence="1">
    <location>
        <begin position="1"/>
        <end position="19"/>
    </location>
</feature>